<evidence type="ECO:0000313" key="2">
    <source>
        <dbReference type="Proteomes" id="UP000887013"/>
    </source>
</evidence>
<comment type="caution">
    <text evidence="1">The sequence shown here is derived from an EMBL/GenBank/DDBJ whole genome shotgun (WGS) entry which is preliminary data.</text>
</comment>
<name>A0A8X6QYZ7_NEPPI</name>
<proteinExistence type="predicted"/>
<sequence length="107" mass="12229">MLKRYLFLRRFESQCDFKIPSCSEPDEPKISRPCVEVKKVISKPNCFLPRVAFKCPSLHCGCKLRGQSLLCLGFMCCVPGASTLTFKHGKAFRESEVKLNWTQISRP</sequence>
<organism evidence="1 2">
    <name type="scientific">Nephila pilipes</name>
    <name type="common">Giant wood spider</name>
    <name type="synonym">Nephila maculata</name>
    <dbReference type="NCBI Taxonomy" id="299642"/>
    <lineage>
        <taxon>Eukaryota</taxon>
        <taxon>Metazoa</taxon>
        <taxon>Ecdysozoa</taxon>
        <taxon>Arthropoda</taxon>
        <taxon>Chelicerata</taxon>
        <taxon>Arachnida</taxon>
        <taxon>Araneae</taxon>
        <taxon>Araneomorphae</taxon>
        <taxon>Entelegynae</taxon>
        <taxon>Araneoidea</taxon>
        <taxon>Nephilidae</taxon>
        <taxon>Nephila</taxon>
    </lineage>
</organism>
<protein>
    <submittedName>
        <fullName evidence="1">Uncharacterized protein</fullName>
    </submittedName>
</protein>
<dbReference type="AlphaFoldDB" id="A0A8X6QYZ7"/>
<keyword evidence="2" id="KW-1185">Reference proteome</keyword>
<accession>A0A8X6QYZ7</accession>
<dbReference type="Proteomes" id="UP000887013">
    <property type="component" value="Unassembled WGS sequence"/>
</dbReference>
<gene>
    <name evidence="1" type="ORF">NPIL_237661</name>
</gene>
<evidence type="ECO:0000313" key="1">
    <source>
        <dbReference type="EMBL" id="GFU56838.1"/>
    </source>
</evidence>
<reference evidence="1" key="1">
    <citation type="submission" date="2020-08" db="EMBL/GenBank/DDBJ databases">
        <title>Multicomponent nature underlies the extraordinary mechanical properties of spider dragline silk.</title>
        <authorList>
            <person name="Kono N."/>
            <person name="Nakamura H."/>
            <person name="Mori M."/>
            <person name="Yoshida Y."/>
            <person name="Ohtoshi R."/>
            <person name="Malay A.D."/>
            <person name="Moran D.A.P."/>
            <person name="Tomita M."/>
            <person name="Numata K."/>
            <person name="Arakawa K."/>
        </authorList>
    </citation>
    <scope>NUCLEOTIDE SEQUENCE</scope>
</reference>
<dbReference type="EMBL" id="BMAW01039707">
    <property type="protein sequence ID" value="GFU56838.1"/>
    <property type="molecule type" value="Genomic_DNA"/>
</dbReference>